<reference evidence="2 3" key="1">
    <citation type="submission" date="2023-09" db="EMBL/GenBank/DDBJ databases">
        <authorList>
            <person name="Rey-Velasco X."/>
        </authorList>
    </citation>
    <scope>NUCLEOTIDE SEQUENCE [LARGE SCALE GENOMIC DNA]</scope>
    <source>
        <strain evidence="2 3">F394</strain>
    </source>
</reference>
<sequence length="114" mass="12134">MSIVVALRSARPALWALAFVGLVGLNGPFLYYALFRPDVVAAAQQNPVALVFMAEAFVLVGFGAWGIARLGLRRPGWLAFVALSIAGSLAFSVPAFLLWHLRTRDRGGVGPPNG</sequence>
<evidence type="ECO:0000313" key="2">
    <source>
        <dbReference type="EMBL" id="MDT0630720.1"/>
    </source>
</evidence>
<proteinExistence type="predicted"/>
<protein>
    <recommendedName>
        <fullName evidence="4">DUF2834 domain-containing protein</fullName>
    </recommendedName>
</protein>
<feature type="transmembrane region" description="Helical" evidence="1">
    <location>
        <begin position="12"/>
        <end position="35"/>
    </location>
</feature>
<dbReference type="RefSeq" id="WP_311662024.1">
    <property type="nucleotide sequence ID" value="NZ_JAVRHT010000004.1"/>
</dbReference>
<feature type="transmembrane region" description="Helical" evidence="1">
    <location>
        <begin position="47"/>
        <end position="65"/>
    </location>
</feature>
<evidence type="ECO:0000256" key="1">
    <source>
        <dbReference type="SAM" id="Phobius"/>
    </source>
</evidence>
<dbReference type="EMBL" id="JAVRHT010000004">
    <property type="protein sequence ID" value="MDT0630720.1"/>
    <property type="molecule type" value="Genomic_DNA"/>
</dbReference>
<name>A0ABU3BN39_9BACT</name>
<gene>
    <name evidence="2" type="ORF">RM540_03080</name>
</gene>
<keyword evidence="1" id="KW-1133">Transmembrane helix</keyword>
<feature type="transmembrane region" description="Helical" evidence="1">
    <location>
        <begin position="77"/>
        <end position="99"/>
    </location>
</feature>
<comment type="caution">
    <text evidence="2">The sequence shown here is derived from an EMBL/GenBank/DDBJ whole genome shotgun (WGS) entry which is preliminary data.</text>
</comment>
<organism evidence="2 3">
    <name type="scientific">Rubrivirga litoralis</name>
    <dbReference type="NCBI Taxonomy" id="3075598"/>
    <lineage>
        <taxon>Bacteria</taxon>
        <taxon>Pseudomonadati</taxon>
        <taxon>Rhodothermota</taxon>
        <taxon>Rhodothermia</taxon>
        <taxon>Rhodothermales</taxon>
        <taxon>Rubricoccaceae</taxon>
        <taxon>Rubrivirga</taxon>
    </lineage>
</organism>
<keyword evidence="1" id="KW-0472">Membrane</keyword>
<keyword evidence="3" id="KW-1185">Reference proteome</keyword>
<evidence type="ECO:0000313" key="3">
    <source>
        <dbReference type="Proteomes" id="UP001267426"/>
    </source>
</evidence>
<accession>A0ABU3BN39</accession>
<evidence type="ECO:0008006" key="4">
    <source>
        <dbReference type="Google" id="ProtNLM"/>
    </source>
</evidence>
<keyword evidence="1" id="KW-0812">Transmembrane</keyword>
<dbReference type="Proteomes" id="UP001267426">
    <property type="component" value="Unassembled WGS sequence"/>
</dbReference>